<sequence>MASPAGAHRRRGQPSPIAELLQFRRRGCRVCRMYPLELLLSFGAARQKIEGLNAADKAADRPRRAIGPRLGGRWAERWPDPL</sequence>
<accession>A0ABD1I7V7</accession>
<evidence type="ECO:0000313" key="1">
    <source>
        <dbReference type="EMBL" id="KAL1563694.1"/>
    </source>
</evidence>
<reference evidence="1 2" key="1">
    <citation type="submission" date="2024-06" db="EMBL/GenBank/DDBJ databases">
        <title>A chromosome level genome sequence of Diviner's sage (Salvia divinorum).</title>
        <authorList>
            <person name="Ford S.A."/>
            <person name="Ro D.-K."/>
            <person name="Ness R.W."/>
            <person name="Phillips M.A."/>
        </authorList>
    </citation>
    <scope>NUCLEOTIDE SEQUENCE [LARGE SCALE GENOMIC DNA]</scope>
    <source>
        <strain evidence="1">SAF-2024a</strain>
        <tissue evidence="1">Leaf</tissue>
    </source>
</reference>
<proteinExistence type="predicted"/>
<gene>
    <name evidence="1" type="ORF">AAHA92_06129</name>
</gene>
<organism evidence="1 2">
    <name type="scientific">Salvia divinorum</name>
    <name type="common">Maria pastora</name>
    <name type="synonym">Diviner's sage</name>
    <dbReference type="NCBI Taxonomy" id="28513"/>
    <lineage>
        <taxon>Eukaryota</taxon>
        <taxon>Viridiplantae</taxon>
        <taxon>Streptophyta</taxon>
        <taxon>Embryophyta</taxon>
        <taxon>Tracheophyta</taxon>
        <taxon>Spermatophyta</taxon>
        <taxon>Magnoliopsida</taxon>
        <taxon>eudicotyledons</taxon>
        <taxon>Gunneridae</taxon>
        <taxon>Pentapetalae</taxon>
        <taxon>asterids</taxon>
        <taxon>lamiids</taxon>
        <taxon>Lamiales</taxon>
        <taxon>Lamiaceae</taxon>
        <taxon>Nepetoideae</taxon>
        <taxon>Mentheae</taxon>
        <taxon>Salviinae</taxon>
        <taxon>Salvia</taxon>
        <taxon>Salvia subgen. Calosphace</taxon>
    </lineage>
</organism>
<dbReference type="EMBL" id="JBEAFC010000003">
    <property type="protein sequence ID" value="KAL1563694.1"/>
    <property type="molecule type" value="Genomic_DNA"/>
</dbReference>
<comment type="caution">
    <text evidence="1">The sequence shown here is derived from an EMBL/GenBank/DDBJ whole genome shotgun (WGS) entry which is preliminary data.</text>
</comment>
<name>A0ABD1I7V7_SALDI</name>
<keyword evidence="2" id="KW-1185">Reference proteome</keyword>
<protein>
    <submittedName>
        <fullName evidence="1">Uncharacterized protein</fullName>
    </submittedName>
</protein>
<evidence type="ECO:0000313" key="2">
    <source>
        <dbReference type="Proteomes" id="UP001567538"/>
    </source>
</evidence>
<dbReference type="Proteomes" id="UP001567538">
    <property type="component" value="Unassembled WGS sequence"/>
</dbReference>
<dbReference type="AlphaFoldDB" id="A0ABD1I7V7"/>